<reference evidence="1" key="1">
    <citation type="submission" date="2022-07" db="EMBL/GenBank/DDBJ databases">
        <title>Genome Sequence of Citrobacter portucalensis from Edible Snails.</title>
        <authorList>
            <person name="Okafor A.C."/>
            <person name="Ogbo F.C."/>
            <person name="Ruppitsch W."/>
            <person name="Allerberger F."/>
        </authorList>
    </citation>
    <scope>NUCLEOTIDE SEQUENCE</scope>
    <source>
        <strain evidence="1">Igbk 7</strain>
    </source>
</reference>
<dbReference type="Proteomes" id="UP001207430">
    <property type="component" value="Unassembled WGS sequence"/>
</dbReference>
<dbReference type="AlphaFoldDB" id="A0AAW5W1D9"/>
<accession>A0AAW5W1D9</accession>
<gene>
    <name evidence="1" type="ORF">NLN86_09585</name>
</gene>
<sequence>MPDKALAPPSCEEMPDALRLSGLRVQTFVGQIRAFAPPSGEDTPDALRLSDLRMQTYVGRIRQRRHPAKIRLMRCAYQAYECKPVQAG</sequence>
<dbReference type="EMBL" id="JANDBG010000007">
    <property type="protein sequence ID" value="MCX9001908.1"/>
    <property type="molecule type" value="Genomic_DNA"/>
</dbReference>
<protein>
    <submittedName>
        <fullName evidence="1">Uncharacterized protein</fullName>
    </submittedName>
</protein>
<evidence type="ECO:0000313" key="2">
    <source>
        <dbReference type="Proteomes" id="UP001207430"/>
    </source>
</evidence>
<comment type="caution">
    <text evidence="1">The sequence shown here is derived from an EMBL/GenBank/DDBJ whole genome shotgun (WGS) entry which is preliminary data.</text>
</comment>
<dbReference type="RefSeq" id="WP_267448680.1">
    <property type="nucleotide sequence ID" value="NZ_JANDBG010000007.1"/>
</dbReference>
<name>A0AAW5W1D9_9ENTR</name>
<evidence type="ECO:0000313" key="1">
    <source>
        <dbReference type="EMBL" id="MCX9001908.1"/>
    </source>
</evidence>
<organism evidence="1 2">
    <name type="scientific">Citrobacter portucalensis</name>
    <dbReference type="NCBI Taxonomy" id="1639133"/>
    <lineage>
        <taxon>Bacteria</taxon>
        <taxon>Pseudomonadati</taxon>
        <taxon>Pseudomonadota</taxon>
        <taxon>Gammaproteobacteria</taxon>
        <taxon>Enterobacterales</taxon>
        <taxon>Enterobacteriaceae</taxon>
        <taxon>Citrobacter</taxon>
        <taxon>Citrobacter freundii complex</taxon>
    </lineage>
</organism>
<proteinExistence type="predicted"/>